<evidence type="ECO:0000256" key="7">
    <source>
        <dbReference type="ARBA" id="ARBA00022723"/>
    </source>
</evidence>
<keyword evidence="11 16" id="KW-1133">Transmembrane helix</keyword>
<feature type="transmembrane region" description="Helical" evidence="16">
    <location>
        <begin position="40"/>
        <end position="61"/>
    </location>
</feature>
<comment type="subcellular location">
    <subcellularLocation>
        <location evidence="2">Membrane</location>
        <topology evidence="2">Single-pass membrane protein</topology>
    </subcellularLocation>
</comment>
<evidence type="ECO:0000256" key="16">
    <source>
        <dbReference type="SAM" id="Phobius"/>
    </source>
</evidence>
<evidence type="ECO:0000256" key="9">
    <source>
        <dbReference type="ARBA" id="ARBA00022786"/>
    </source>
</evidence>
<dbReference type="PANTHER" id="PTHR45768">
    <property type="entry name" value="E3 UBIQUITIN-PROTEIN LIGASE RNF13-LIKE"/>
    <property type="match status" value="1"/>
</dbReference>
<evidence type="ECO:0000256" key="15">
    <source>
        <dbReference type="SAM" id="MobiDB-lite"/>
    </source>
</evidence>
<dbReference type="PROSITE" id="PS50089">
    <property type="entry name" value="ZF_RING_2"/>
    <property type="match status" value="1"/>
</dbReference>
<evidence type="ECO:0000256" key="13">
    <source>
        <dbReference type="ARBA" id="ARBA00024209"/>
    </source>
</evidence>
<keyword evidence="5" id="KW-0808">Transferase</keyword>
<comment type="similarity">
    <text evidence="13">Belongs to the RING-type zinc finger family. ATL subfamily.</text>
</comment>
<dbReference type="GO" id="GO:0016020">
    <property type="term" value="C:membrane"/>
    <property type="evidence" value="ECO:0007669"/>
    <property type="project" value="UniProtKB-SubCell"/>
</dbReference>
<comment type="pathway">
    <text evidence="3">Protein modification; protein ubiquitination.</text>
</comment>
<dbReference type="InterPro" id="IPR013083">
    <property type="entry name" value="Znf_RING/FYVE/PHD"/>
</dbReference>
<evidence type="ECO:0000256" key="11">
    <source>
        <dbReference type="ARBA" id="ARBA00022989"/>
    </source>
</evidence>
<dbReference type="GO" id="GO:0008270">
    <property type="term" value="F:zinc ion binding"/>
    <property type="evidence" value="ECO:0007669"/>
    <property type="project" value="UniProtKB-KW"/>
</dbReference>
<protein>
    <recommendedName>
        <fullName evidence="4">RING-type E3 ubiquitin transferase</fullName>
        <ecNumber evidence="4">2.3.2.27</ecNumber>
    </recommendedName>
</protein>
<evidence type="ECO:0000256" key="8">
    <source>
        <dbReference type="ARBA" id="ARBA00022771"/>
    </source>
</evidence>
<evidence type="ECO:0000313" key="19">
    <source>
        <dbReference type="Proteomes" id="UP000288805"/>
    </source>
</evidence>
<comment type="catalytic activity">
    <reaction evidence="1">
        <text>S-ubiquitinyl-[E2 ubiquitin-conjugating enzyme]-L-cysteine + [acceptor protein]-L-lysine = [E2 ubiquitin-conjugating enzyme]-L-cysteine + N(6)-ubiquitinyl-[acceptor protein]-L-lysine.</text>
        <dbReference type="EC" id="2.3.2.27"/>
    </reaction>
</comment>
<feature type="region of interest" description="Disordered" evidence="15">
    <location>
        <begin position="228"/>
        <end position="268"/>
    </location>
</feature>
<evidence type="ECO:0000256" key="5">
    <source>
        <dbReference type="ARBA" id="ARBA00022679"/>
    </source>
</evidence>
<sequence>MTDALSPPPAWFPGIFPDEGVTRENSSSSSSKEGFSTSSIVTVILVLSSAFFVSIILYLLLRCLSRRCSERLHSDDVVLPPVDSDRRFSSRRVSPEDLSLIDSLPLFTFGSVRGRNSSSEGDCAVCLSKFEPHDQLRLLPICCHAFHARCIDTWLASNQTCPLCRSPIFATEADFMKAILASTNAGDSFRIELGSVSRRRSASESGEARRSYSVGSFDYIVDHESEVTVASTHRRGGSESSAAEKDKDDAGGQSNQLAPEPPGPSTAAEVAAGRSWLKDYVDRLSSTASLSISSRALSFRSSGRFFTGSSRRNETASVGDWDLEANRVGEEISEMFRWFSGI</sequence>
<dbReference type="Gene3D" id="3.30.40.10">
    <property type="entry name" value="Zinc/RING finger domain, C3HC4 (zinc finger)"/>
    <property type="match status" value="1"/>
</dbReference>
<dbReference type="Proteomes" id="UP000288805">
    <property type="component" value="Unassembled WGS sequence"/>
</dbReference>
<organism evidence="18 19">
    <name type="scientific">Vitis vinifera</name>
    <name type="common">Grape</name>
    <dbReference type="NCBI Taxonomy" id="29760"/>
    <lineage>
        <taxon>Eukaryota</taxon>
        <taxon>Viridiplantae</taxon>
        <taxon>Streptophyta</taxon>
        <taxon>Embryophyta</taxon>
        <taxon>Tracheophyta</taxon>
        <taxon>Spermatophyta</taxon>
        <taxon>Magnoliopsida</taxon>
        <taxon>eudicotyledons</taxon>
        <taxon>Gunneridae</taxon>
        <taxon>Pentapetalae</taxon>
        <taxon>rosids</taxon>
        <taxon>Vitales</taxon>
        <taxon>Vitaceae</taxon>
        <taxon>Viteae</taxon>
        <taxon>Vitis</taxon>
    </lineage>
</organism>
<evidence type="ECO:0000256" key="3">
    <source>
        <dbReference type="ARBA" id="ARBA00004906"/>
    </source>
</evidence>
<dbReference type="AlphaFoldDB" id="A0A438G476"/>
<evidence type="ECO:0000256" key="1">
    <source>
        <dbReference type="ARBA" id="ARBA00000900"/>
    </source>
</evidence>
<dbReference type="GO" id="GO:0061630">
    <property type="term" value="F:ubiquitin protein ligase activity"/>
    <property type="evidence" value="ECO:0007669"/>
    <property type="project" value="UniProtKB-EC"/>
</dbReference>
<evidence type="ECO:0000256" key="6">
    <source>
        <dbReference type="ARBA" id="ARBA00022692"/>
    </source>
</evidence>
<dbReference type="InterPro" id="IPR001841">
    <property type="entry name" value="Znf_RING"/>
</dbReference>
<evidence type="ECO:0000256" key="4">
    <source>
        <dbReference type="ARBA" id="ARBA00012483"/>
    </source>
</evidence>
<keyword evidence="12 16" id="KW-0472">Membrane</keyword>
<keyword evidence="8 14" id="KW-0863">Zinc-finger</keyword>
<dbReference type="CDD" id="cd16461">
    <property type="entry name" value="RING-H2_EL5-like"/>
    <property type="match status" value="1"/>
</dbReference>
<evidence type="ECO:0000256" key="12">
    <source>
        <dbReference type="ARBA" id="ARBA00023136"/>
    </source>
</evidence>
<evidence type="ECO:0000313" key="18">
    <source>
        <dbReference type="EMBL" id="RVW67001.1"/>
    </source>
</evidence>
<gene>
    <name evidence="18" type="primary">ATL4_0</name>
    <name evidence="18" type="ORF">CK203_065116</name>
</gene>
<keyword evidence="9" id="KW-0833">Ubl conjugation pathway</keyword>
<evidence type="ECO:0000259" key="17">
    <source>
        <dbReference type="PROSITE" id="PS50089"/>
    </source>
</evidence>
<evidence type="ECO:0000256" key="2">
    <source>
        <dbReference type="ARBA" id="ARBA00004167"/>
    </source>
</evidence>
<reference evidence="18 19" key="1">
    <citation type="journal article" date="2018" name="PLoS Genet.">
        <title>Population sequencing reveals clonal diversity and ancestral inbreeding in the grapevine cultivar Chardonnay.</title>
        <authorList>
            <person name="Roach M.J."/>
            <person name="Johnson D.L."/>
            <person name="Bohlmann J."/>
            <person name="van Vuuren H.J."/>
            <person name="Jones S.J."/>
            <person name="Pretorius I.S."/>
            <person name="Schmidt S.A."/>
            <person name="Borneman A.R."/>
        </authorList>
    </citation>
    <scope>NUCLEOTIDE SEQUENCE [LARGE SCALE GENOMIC DNA]</scope>
    <source>
        <strain evidence="19">cv. Chardonnay</strain>
        <tissue evidence="18">Leaf</tissue>
    </source>
</reference>
<dbReference type="PANTHER" id="PTHR45768:SF16">
    <property type="entry name" value="E3 UBIQUITIN-PROTEIN LIGASE ATL4"/>
    <property type="match status" value="1"/>
</dbReference>
<evidence type="ECO:0000256" key="10">
    <source>
        <dbReference type="ARBA" id="ARBA00022833"/>
    </source>
</evidence>
<dbReference type="SMART" id="SM00184">
    <property type="entry name" value="RING"/>
    <property type="match status" value="1"/>
</dbReference>
<dbReference type="FunFam" id="3.30.40.10:FF:000366">
    <property type="entry name" value="E3 ubiquitin-protein ligase ATL4"/>
    <property type="match status" value="1"/>
</dbReference>
<evidence type="ECO:0000256" key="14">
    <source>
        <dbReference type="PROSITE-ProRule" id="PRU00175"/>
    </source>
</evidence>
<keyword evidence="10" id="KW-0862">Zinc</keyword>
<dbReference type="SUPFAM" id="SSF57850">
    <property type="entry name" value="RING/U-box"/>
    <property type="match status" value="1"/>
</dbReference>
<keyword evidence="6 16" id="KW-0812">Transmembrane</keyword>
<dbReference type="Pfam" id="PF13639">
    <property type="entry name" value="zf-RING_2"/>
    <property type="match status" value="1"/>
</dbReference>
<dbReference type="EMBL" id="QGNW01000610">
    <property type="protein sequence ID" value="RVW67001.1"/>
    <property type="molecule type" value="Genomic_DNA"/>
</dbReference>
<feature type="domain" description="RING-type" evidence="17">
    <location>
        <begin position="123"/>
        <end position="165"/>
    </location>
</feature>
<accession>A0A438G476</accession>
<dbReference type="EC" id="2.3.2.27" evidence="4"/>
<proteinExistence type="inferred from homology"/>
<name>A0A438G476_VITVI</name>
<keyword evidence="7" id="KW-0479">Metal-binding</keyword>
<comment type="caution">
    <text evidence="18">The sequence shown here is derived from an EMBL/GenBank/DDBJ whole genome shotgun (WGS) entry which is preliminary data.</text>
</comment>